<name>A0ABS3WU99_9ACTN</name>
<dbReference type="RefSeq" id="WP_209265424.1">
    <property type="nucleotide sequence ID" value="NZ_JAFFZN010000011.1"/>
</dbReference>
<gene>
    <name evidence="2" type="ORF">JW592_14315</name>
</gene>
<dbReference type="Proteomes" id="UP001518976">
    <property type="component" value="Unassembled WGS sequence"/>
</dbReference>
<proteinExistence type="predicted"/>
<accession>A0ABS3WU99</accession>
<reference evidence="2 3" key="1">
    <citation type="submission" date="2021-02" db="EMBL/GenBank/DDBJ databases">
        <title>Streptomyces spirodelae sp. nov., isolated from duckweed.</title>
        <authorList>
            <person name="Saimee Y."/>
            <person name="Duangmal K."/>
        </authorList>
    </citation>
    <scope>NUCLEOTIDE SEQUENCE [LARGE SCALE GENOMIC DNA]</scope>
    <source>
        <strain evidence="2 3">DW4-2</strain>
    </source>
</reference>
<protein>
    <submittedName>
        <fullName evidence="2">Uncharacterized protein</fullName>
    </submittedName>
</protein>
<evidence type="ECO:0000313" key="2">
    <source>
        <dbReference type="EMBL" id="MBO8186624.1"/>
    </source>
</evidence>
<evidence type="ECO:0000256" key="1">
    <source>
        <dbReference type="SAM" id="MobiDB-lite"/>
    </source>
</evidence>
<feature type="region of interest" description="Disordered" evidence="1">
    <location>
        <begin position="73"/>
        <end position="93"/>
    </location>
</feature>
<dbReference type="EMBL" id="JAFFZN010000011">
    <property type="protein sequence ID" value="MBO8186624.1"/>
    <property type="molecule type" value="Genomic_DNA"/>
</dbReference>
<sequence length="93" mass="10668">MSTAHRWVGYRYDHSNALPGRFTRPRYAADSDGDPEPAPCGYCQQLRDMTSLAQHRSETEIASVLSDVLRRHRRDKHPGPHRLTLVRGEPEDD</sequence>
<organism evidence="2 3">
    <name type="scientific">Streptomyces spirodelae</name>
    <dbReference type="NCBI Taxonomy" id="2812904"/>
    <lineage>
        <taxon>Bacteria</taxon>
        <taxon>Bacillati</taxon>
        <taxon>Actinomycetota</taxon>
        <taxon>Actinomycetes</taxon>
        <taxon>Kitasatosporales</taxon>
        <taxon>Streptomycetaceae</taxon>
        <taxon>Streptomyces</taxon>
    </lineage>
</organism>
<keyword evidence="3" id="KW-1185">Reference proteome</keyword>
<evidence type="ECO:0000313" key="3">
    <source>
        <dbReference type="Proteomes" id="UP001518976"/>
    </source>
</evidence>
<comment type="caution">
    <text evidence="2">The sequence shown here is derived from an EMBL/GenBank/DDBJ whole genome shotgun (WGS) entry which is preliminary data.</text>
</comment>